<proteinExistence type="predicted"/>
<keyword evidence="2" id="KW-1185">Reference proteome</keyword>
<evidence type="ECO:0000313" key="1">
    <source>
        <dbReference type="EMBL" id="MED6122257.1"/>
    </source>
</evidence>
<dbReference type="EMBL" id="JASCZI010030403">
    <property type="protein sequence ID" value="MED6122257.1"/>
    <property type="molecule type" value="Genomic_DNA"/>
</dbReference>
<reference evidence="1 2" key="1">
    <citation type="journal article" date="2023" name="Plants (Basel)">
        <title>Bridging the Gap: Combining Genomics and Transcriptomics Approaches to Understand Stylosanthes scabra, an Orphan Legume from the Brazilian Caatinga.</title>
        <authorList>
            <person name="Ferreira-Neto J.R.C."/>
            <person name="da Silva M.D."/>
            <person name="Binneck E."/>
            <person name="de Melo N.F."/>
            <person name="da Silva R.H."/>
            <person name="de Melo A.L.T.M."/>
            <person name="Pandolfi V."/>
            <person name="Bustamante F.O."/>
            <person name="Brasileiro-Vidal A.C."/>
            <person name="Benko-Iseppon A.M."/>
        </authorList>
    </citation>
    <scope>NUCLEOTIDE SEQUENCE [LARGE SCALE GENOMIC DNA]</scope>
    <source>
        <tissue evidence="1">Leaves</tissue>
    </source>
</reference>
<sequence>MGINQGSVWCSTQLGDDLRRWQITGGGGIAGCFHGRRQRRNGGKTKTCLFLLLGSVDARRSVGVWDAPITVSDDSQWDSGQRRR</sequence>
<comment type="caution">
    <text evidence="1">The sequence shown here is derived from an EMBL/GenBank/DDBJ whole genome shotgun (WGS) entry which is preliminary data.</text>
</comment>
<name>A0ABU6RE02_9FABA</name>
<gene>
    <name evidence="1" type="ORF">PIB30_038106</name>
</gene>
<organism evidence="1 2">
    <name type="scientific">Stylosanthes scabra</name>
    <dbReference type="NCBI Taxonomy" id="79078"/>
    <lineage>
        <taxon>Eukaryota</taxon>
        <taxon>Viridiplantae</taxon>
        <taxon>Streptophyta</taxon>
        <taxon>Embryophyta</taxon>
        <taxon>Tracheophyta</taxon>
        <taxon>Spermatophyta</taxon>
        <taxon>Magnoliopsida</taxon>
        <taxon>eudicotyledons</taxon>
        <taxon>Gunneridae</taxon>
        <taxon>Pentapetalae</taxon>
        <taxon>rosids</taxon>
        <taxon>fabids</taxon>
        <taxon>Fabales</taxon>
        <taxon>Fabaceae</taxon>
        <taxon>Papilionoideae</taxon>
        <taxon>50 kb inversion clade</taxon>
        <taxon>dalbergioids sensu lato</taxon>
        <taxon>Dalbergieae</taxon>
        <taxon>Pterocarpus clade</taxon>
        <taxon>Stylosanthes</taxon>
    </lineage>
</organism>
<evidence type="ECO:0000313" key="2">
    <source>
        <dbReference type="Proteomes" id="UP001341840"/>
    </source>
</evidence>
<protein>
    <submittedName>
        <fullName evidence="1">Uncharacterized protein</fullName>
    </submittedName>
</protein>
<dbReference type="Proteomes" id="UP001341840">
    <property type="component" value="Unassembled WGS sequence"/>
</dbReference>
<accession>A0ABU6RE02</accession>